<dbReference type="NCBIfam" id="TIGR01509">
    <property type="entry name" value="HAD-SF-IA-v3"/>
    <property type="match status" value="1"/>
</dbReference>
<dbReference type="InterPro" id="IPR041492">
    <property type="entry name" value="HAD_2"/>
</dbReference>
<evidence type="ECO:0000313" key="2">
    <source>
        <dbReference type="EMBL" id="AIY89245.1"/>
    </source>
</evidence>
<dbReference type="GO" id="GO:0008967">
    <property type="term" value="F:phosphoglycolate phosphatase activity"/>
    <property type="evidence" value="ECO:0007669"/>
    <property type="project" value="TreeGrafter"/>
</dbReference>
<dbReference type="NCBIfam" id="TIGR01549">
    <property type="entry name" value="HAD-SF-IA-v1"/>
    <property type="match status" value="1"/>
</dbReference>
<evidence type="ECO:0000313" key="3">
    <source>
        <dbReference type="Proteomes" id="UP000030624"/>
    </source>
</evidence>
<dbReference type="InterPro" id="IPR050155">
    <property type="entry name" value="HAD-like_hydrolase_sf"/>
</dbReference>
<dbReference type="SFLD" id="SFLDG01135">
    <property type="entry name" value="C1.5.6:_HAD__Beta-PGM__Phospha"/>
    <property type="match status" value="1"/>
</dbReference>
<dbReference type="InterPro" id="IPR023214">
    <property type="entry name" value="HAD_sf"/>
</dbReference>
<keyword evidence="2" id="KW-0378">Hydrolase</keyword>
<dbReference type="AlphaFoldDB" id="A0A0A7GB37"/>
<dbReference type="Gene3D" id="1.10.150.520">
    <property type="match status" value="1"/>
</dbReference>
<name>A0A0A7GB37_GEOAI</name>
<dbReference type="RefSeq" id="WP_048090423.1">
    <property type="nucleotide sequence ID" value="NZ_CP009552.1"/>
</dbReference>
<dbReference type="Proteomes" id="UP000030624">
    <property type="component" value="Chromosome"/>
</dbReference>
<dbReference type="SFLD" id="SFLDS00003">
    <property type="entry name" value="Haloacid_Dehalogenase"/>
    <property type="match status" value="1"/>
</dbReference>
<accession>A0A0A7GB37</accession>
<dbReference type="InterPro" id="IPR036412">
    <property type="entry name" value="HAD-like_sf"/>
</dbReference>
<dbReference type="PANTHER" id="PTHR43434:SF1">
    <property type="entry name" value="PHOSPHOGLYCOLATE PHOSPHATASE"/>
    <property type="match status" value="1"/>
</dbReference>
<dbReference type="PANTHER" id="PTHR43434">
    <property type="entry name" value="PHOSPHOGLYCOLATE PHOSPHATASE"/>
    <property type="match status" value="1"/>
</dbReference>
<dbReference type="KEGG" id="gac:GACE_0188"/>
<dbReference type="SUPFAM" id="SSF56784">
    <property type="entry name" value="HAD-like"/>
    <property type="match status" value="1"/>
</dbReference>
<dbReference type="InterPro" id="IPR006439">
    <property type="entry name" value="HAD-SF_hydro_IA"/>
</dbReference>
<dbReference type="EMBL" id="CP009552">
    <property type="protein sequence ID" value="AIY89245.1"/>
    <property type="molecule type" value="Genomic_DNA"/>
</dbReference>
<dbReference type="SFLD" id="SFLDG01129">
    <property type="entry name" value="C1.5:_HAD__Beta-PGM__Phosphata"/>
    <property type="match status" value="1"/>
</dbReference>
<dbReference type="Pfam" id="PF13419">
    <property type="entry name" value="HAD_2"/>
    <property type="match status" value="1"/>
</dbReference>
<dbReference type="PRINTS" id="PR00413">
    <property type="entry name" value="HADHALOGNASE"/>
</dbReference>
<dbReference type="eggNOG" id="arCOG02293">
    <property type="taxonomic scope" value="Archaea"/>
</dbReference>
<dbReference type="HOGENOM" id="CLU_045011_8_3_2"/>
<gene>
    <name evidence="2" type="ORF">GACE_0188</name>
</gene>
<reference evidence="2 3" key="1">
    <citation type="journal article" date="2015" name="Appl. Environ. Microbiol.">
        <title>The Geoglobus acetivorans genome: Fe(III) reduction, acetate utilization, autotrophic growth, and degradation of aromatic compounds in a hyperthermophilic archaeon.</title>
        <authorList>
            <person name="Mardanov A.V."/>
            <person name="Slododkina G.B."/>
            <person name="Slobodkin A.I."/>
            <person name="Beletsky A.V."/>
            <person name="Gavrilov S.N."/>
            <person name="Kublanov I.V."/>
            <person name="Bonch-Osmolovskaya E.A."/>
            <person name="Skryabin K.G."/>
            <person name="Ravin N.V."/>
        </authorList>
    </citation>
    <scope>NUCLEOTIDE SEQUENCE [LARGE SCALE GENOMIC DNA]</scope>
    <source>
        <strain evidence="2 3">SBH6</strain>
    </source>
</reference>
<dbReference type="STRING" id="565033.GACE_0188"/>
<dbReference type="GO" id="GO:0006281">
    <property type="term" value="P:DNA repair"/>
    <property type="evidence" value="ECO:0007669"/>
    <property type="project" value="TreeGrafter"/>
</dbReference>
<evidence type="ECO:0000256" key="1">
    <source>
        <dbReference type="ARBA" id="ARBA00007958"/>
    </source>
</evidence>
<proteinExistence type="inferred from homology"/>
<comment type="similarity">
    <text evidence="1">Belongs to the HAD-like hydrolase superfamily.</text>
</comment>
<protein>
    <submittedName>
        <fullName evidence="2">Hydrolase, HAD superfamily</fullName>
    </submittedName>
</protein>
<organism evidence="2 3">
    <name type="scientific">Geoglobus acetivorans</name>
    <dbReference type="NCBI Taxonomy" id="565033"/>
    <lineage>
        <taxon>Archaea</taxon>
        <taxon>Methanobacteriati</taxon>
        <taxon>Methanobacteriota</taxon>
        <taxon>Archaeoglobi</taxon>
        <taxon>Archaeoglobales</taxon>
        <taxon>Archaeoglobaceae</taxon>
        <taxon>Geoglobus</taxon>
    </lineage>
</organism>
<dbReference type="GeneID" id="24796789"/>
<dbReference type="Gene3D" id="3.40.50.1000">
    <property type="entry name" value="HAD superfamily/HAD-like"/>
    <property type="match status" value="1"/>
</dbReference>
<sequence>MASRIRAVIFDLDNTLLDFVEAKLKACKAVIRHLGLNEDEHELLGYFLRGVHGFEDVRNIADYMRDRGVYCEEKFRECCEIYERVKLENVEPYPGVRETLERLRKLGLKLAVVTDAVNGHAIGRLKKAGILHYFDAVISSDMTGKRKPEPDSIILALNKLGVGAEEAIIVGDSLRRDIEPGKRLGMMTVYASYGDRNFFEERSGGADFVIEDIGELIGLLDSFVPKTKISNR</sequence>